<accession>A0A1V0B3Z4</accession>
<evidence type="ECO:0000313" key="2">
    <source>
        <dbReference type="EMBL" id="AQZ94504.1"/>
    </source>
</evidence>
<dbReference type="RefSeq" id="WP_080049357.1">
    <property type="nucleotide sequence ID" value="NZ_CP020100.1"/>
</dbReference>
<evidence type="ECO:0008006" key="4">
    <source>
        <dbReference type="Google" id="ProtNLM"/>
    </source>
</evidence>
<dbReference type="Proteomes" id="UP000243488">
    <property type="component" value="Chromosome"/>
</dbReference>
<dbReference type="Gene3D" id="3.40.50.1820">
    <property type="entry name" value="alpha/beta hydrolase"/>
    <property type="match status" value="1"/>
</dbReference>
<organism evidence="2 3">
    <name type="scientific">Halopseudomonas phragmitis</name>
    <dbReference type="NCBI Taxonomy" id="1931241"/>
    <lineage>
        <taxon>Bacteria</taxon>
        <taxon>Pseudomonadati</taxon>
        <taxon>Pseudomonadota</taxon>
        <taxon>Gammaproteobacteria</taxon>
        <taxon>Pseudomonadales</taxon>
        <taxon>Pseudomonadaceae</taxon>
        <taxon>Halopseudomonas</taxon>
    </lineage>
</organism>
<proteinExistence type="predicted"/>
<name>A0A1V0B3Z4_9GAMM</name>
<gene>
    <name evidence="2" type="ORF">BVH74_06945</name>
</gene>
<dbReference type="KEGG" id="ppha:BVH74_06945"/>
<feature type="signal peptide" evidence="1">
    <location>
        <begin position="1"/>
        <end position="21"/>
    </location>
</feature>
<keyword evidence="3" id="KW-1185">Reference proteome</keyword>
<dbReference type="Pfam" id="PF12048">
    <property type="entry name" value="DUF3530"/>
    <property type="match status" value="2"/>
</dbReference>
<evidence type="ECO:0000313" key="3">
    <source>
        <dbReference type="Proteomes" id="UP000243488"/>
    </source>
</evidence>
<dbReference type="InterPro" id="IPR022529">
    <property type="entry name" value="DUF3530"/>
</dbReference>
<dbReference type="STRING" id="1931241.BVH74_06945"/>
<dbReference type="EMBL" id="CP020100">
    <property type="protein sequence ID" value="AQZ94504.1"/>
    <property type="molecule type" value="Genomic_DNA"/>
</dbReference>
<keyword evidence="1" id="KW-0732">Signal</keyword>
<protein>
    <recommendedName>
        <fullName evidence="4">DUF3530 domain-containing protein</fullName>
    </recommendedName>
</protein>
<dbReference type="SUPFAM" id="SSF53474">
    <property type="entry name" value="alpha/beta-Hydrolases"/>
    <property type="match status" value="1"/>
</dbReference>
<dbReference type="InterPro" id="IPR029058">
    <property type="entry name" value="AB_hydrolase_fold"/>
</dbReference>
<reference evidence="2 3" key="1">
    <citation type="submission" date="2017-03" db="EMBL/GenBank/DDBJ databases">
        <title>Complete genome sequence of the novel DNRA strain Pseudomonas sp. S-6-2 isolated from Chinese polluted river sediment. Journal of Biotechnology.</title>
        <authorList>
            <person name="Li J."/>
            <person name="Xiang F."/>
            <person name="Wang L."/>
            <person name="Xi L."/>
            <person name="Liu J."/>
        </authorList>
    </citation>
    <scope>NUCLEOTIDE SEQUENCE [LARGE SCALE GENOMIC DNA]</scope>
    <source>
        <strain evidence="2 3">S-6-2</strain>
    </source>
</reference>
<dbReference type="AlphaFoldDB" id="A0A1V0B3Z4"/>
<evidence type="ECO:0000256" key="1">
    <source>
        <dbReference type="SAM" id="SignalP"/>
    </source>
</evidence>
<feature type="chain" id="PRO_5012753101" description="DUF3530 domain-containing protein" evidence="1">
    <location>
        <begin position="22"/>
        <end position="290"/>
    </location>
</feature>
<sequence>MAPLYRWSLLILLALSNMAQAGIPDEELDADELHPAAAPPAIQQLPSTTRGLQHEQDLMRQLPGEQQLNLNTTEQHWLGLWLPAARPEAHGAIVLVADRAEHADWPQLIGPARRQLSEAGWQTLAIALPDQPAEDFGLPQEQRLERQQAWRLLARERLQHSASHLREQGAEQVILLGRGEAAWLALQVGTEQADAFDALVLYRLRSPETGPTASTLIEGWDKPLLDIVPSSRAGDDRSARERRLTAQRLGYEHYQQLRPADPASMPQGQTMLIKRIDGWLQRSLPEGNTD</sequence>